<dbReference type="PANTHER" id="PTHR11647">
    <property type="entry name" value="HYDRANTOINASE/DIHYDROPYRIMIDINASE FAMILY MEMBER"/>
    <property type="match status" value="1"/>
</dbReference>
<reference evidence="3" key="1">
    <citation type="submission" date="2025-08" db="UniProtKB">
        <authorList>
            <consortium name="Ensembl"/>
        </authorList>
    </citation>
    <scope>IDENTIFICATION</scope>
</reference>
<dbReference type="InterPro" id="IPR050378">
    <property type="entry name" value="Metallo-dep_Hydrolases_sf"/>
</dbReference>
<feature type="signal peptide" evidence="2">
    <location>
        <begin position="1"/>
        <end position="15"/>
    </location>
</feature>
<dbReference type="AlphaFoldDB" id="A0A8C1PA17"/>
<accession>A0A8C1PA17</accession>
<dbReference type="PANTHER" id="PTHR11647:SF58">
    <property type="entry name" value="DIHYDROPYRIMIDINASE-RELATED PROTEIN 5"/>
    <property type="match status" value="1"/>
</dbReference>
<evidence type="ECO:0000313" key="4">
    <source>
        <dbReference type="Proteomes" id="UP000694427"/>
    </source>
</evidence>
<dbReference type="GO" id="GO:0016812">
    <property type="term" value="F:hydrolase activity, acting on carbon-nitrogen (but not peptide) bonds, in cyclic amides"/>
    <property type="evidence" value="ECO:0007669"/>
    <property type="project" value="TreeGrafter"/>
</dbReference>
<dbReference type="SUPFAM" id="SSF51338">
    <property type="entry name" value="Composite domain of metallo-dependent hydrolases"/>
    <property type="match status" value="1"/>
</dbReference>
<dbReference type="GO" id="GO:0005829">
    <property type="term" value="C:cytosol"/>
    <property type="evidence" value="ECO:0007669"/>
    <property type="project" value="TreeGrafter"/>
</dbReference>
<evidence type="ECO:0000313" key="3">
    <source>
        <dbReference type="Ensembl" id="ENSCCRP00010104402.1"/>
    </source>
</evidence>
<evidence type="ECO:0000256" key="2">
    <source>
        <dbReference type="SAM" id="SignalP"/>
    </source>
</evidence>
<feature type="chain" id="PRO_5034701759" evidence="2">
    <location>
        <begin position="16"/>
        <end position="163"/>
    </location>
</feature>
<keyword evidence="2" id="KW-0732">Signal</keyword>
<reference evidence="3" key="2">
    <citation type="submission" date="2025-09" db="UniProtKB">
        <authorList>
            <consortium name="Ensembl"/>
        </authorList>
    </citation>
    <scope>IDENTIFICATION</scope>
</reference>
<sequence>MFFLLSSIMAAGSSSMRILIKGGRVVNDDVTQEADVYIENGLIQQVGRDLMIPGGAKVIDASGKLVIPGGIDSSVHLQQTFMNANTQDDFYTGTKVLVGEKGVNSFQMFMAYKDVLMLKDSELYQAMHSCKDIGAVARVHAENGELVHEVLSHTQIHTYFIEI</sequence>
<dbReference type="SUPFAM" id="SSF51556">
    <property type="entry name" value="Metallo-dependent hydrolases"/>
    <property type="match status" value="1"/>
</dbReference>
<dbReference type="Proteomes" id="UP000694427">
    <property type="component" value="Unplaced"/>
</dbReference>
<dbReference type="Gene3D" id="3.20.20.140">
    <property type="entry name" value="Metal-dependent hydrolases"/>
    <property type="match status" value="2"/>
</dbReference>
<dbReference type="InterPro" id="IPR011059">
    <property type="entry name" value="Metal-dep_hydrolase_composite"/>
</dbReference>
<organism evidence="3 4">
    <name type="scientific">Cyprinus carpio</name>
    <name type="common">Common carp</name>
    <dbReference type="NCBI Taxonomy" id="7962"/>
    <lineage>
        <taxon>Eukaryota</taxon>
        <taxon>Metazoa</taxon>
        <taxon>Chordata</taxon>
        <taxon>Craniata</taxon>
        <taxon>Vertebrata</taxon>
        <taxon>Euteleostomi</taxon>
        <taxon>Actinopterygii</taxon>
        <taxon>Neopterygii</taxon>
        <taxon>Teleostei</taxon>
        <taxon>Ostariophysi</taxon>
        <taxon>Cypriniformes</taxon>
        <taxon>Cyprinidae</taxon>
        <taxon>Cyprininae</taxon>
        <taxon>Cyprinus</taxon>
    </lineage>
</organism>
<keyword evidence="4" id="KW-1185">Reference proteome</keyword>
<comment type="similarity">
    <text evidence="1">Belongs to the metallo-dependent hydrolases superfamily. Hydantoinase/dihydropyrimidinase family.</text>
</comment>
<proteinExistence type="inferred from homology"/>
<evidence type="ECO:0000256" key="1">
    <source>
        <dbReference type="ARBA" id="ARBA00008829"/>
    </source>
</evidence>
<dbReference type="InterPro" id="IPR032466">
    <property type="entry name" value="Metal_Hydrolase"/>
</dbReference>
<dbReference type="Ensembl" id="ENSCCRT00010116007.1">
    <property type="protein sequence ID" value="ENSCCRP00010104402.1"/>
    <property type="gene ID" value="ENSCCRG00010046033.1"/>
</dbReference>
<dbReference type="Gene3D" id="2.30.40.10">
    <property type="entry name" value="Urease, subunit C, domain 1"/>
    <property type="match status" value="1"/>
</dbReference>
<name>A0A8C1PA17_CYPCA</name>
<protein>
    <submittedName>
        <fullName evidence="3">Uncharacterized protein</fullName>
    </submittedName>
</protein>